<feature type="domain" description="G-protein coupled receptors family 1 profile" evidence="13">
    <location>
        <begin position="48"/>
        <end position="325"/>
    </location>
</feature>
<reference evidence="14 16" key="1">
    <citation type="journal article" date="2018" name="Gigascience">
        <title>Genomes of trombidid mites reveal novel predicted allergens and laterally-transferred genes associated with secondary metabolism.</title>
        <authorList>
            <person name="Dong X."/>
            <person name="Chaisiri K."/>
            <person name="Xia D."/>
            <person name="Armstrong S.D."/>
            <person name="Fang Y."/>
            <person name="Donnelly M.J."/>
            <person name="Kadowaki T."/>
            <person name="McGarry J.W."/>
            <person name="Darby A.C."/>
            <person name="Makepeace B.L."/>
        </authorList>
    </citation>
    <scope>NUCLEOTIDE SEQUENCE [LARGE SCALE GENOMIC DNA]</scope>
    <source>
        <strain evidence="14">UoL-WK</strain>
    </source>
</reference>
<dbReference type="AlphaFoldDB" id="A0A443R810"/>
<dbReference type="SMART" id="SM01381">
    <property type="entry name" value="7TM_GPCR_Srsx"/>
    <property type="match status" value="1"/>
</dbReference>
<comment type="caution">
    <text evidence="14">The sequence shown here is derived from an EMBL/GenBank/DDBJ whole genome shotgun (WGS) entry which is preliminary data.</text>
</comment>
<dbReference type="Proteomes" id="UP000285301">
    <property type="component" value="Unassembled WGS sequence"/>
</dbReference>
<feature type="transmembrane region" description="Helical" evidence="12">
    <location>
        <begin position="191"/>
        <end position="215"/>
    </location>
</feature>
<dbReference type="PANTHER" id="PTHR24248:SF199">
    <property type="entry name" value="IP13425P-RELATED"/>
    <property type="match status" value="1"/>
</dbReference>
<evidence type="ECO:0000256" key="8">
    <source>
        <dbReference type="ARBA" id="ARBA00023157"/>
    </source>
</evidence>
<organism evidence="14 16">
    <name type="scientific">Dinothrombium tinctorium</name>
    <dbReference type="NCBI Taxonomy" id="1965070"/>
    <lineage>
        <taxon>Eukaryota</taxon>
        <taxon>Metazoa</taxon>
        <taxon>Ecdysozoa</taxon>
        <taxon>Arthropoda</taxon>
        <taxon>Chelicerata</taxon>
        <taxon>Arachnida</taxon>
        <taxon>Acari</taxon>
        <taxon>Acariformes</taxon>
        <taxon>Trombidiformes</taxon>
        <taxon>Prostigmata</taxon>
        <taxon>Anystina</taxon>
        <taxon>Parasitengona</taxon>
        <taxon>Trombidioidea</taxon>
        <taxon>Trombidiidae</taxon>
        <taxon>Dinothrombium</taxon>
    </lineage>
</organism>
<evidence type="ECO:0000256" key="10">
    <source>
        <dbReference type="ARBA" id="ARBA00023224"/>
    </source>
</evidence>
<dbReference type="EMBL" id="NCKU01001723">
    <property type="protein sequence ID" value="RWS11398.1"/>
    <property type="molecule type" value="Genomic_DNA"/>
</dbReference>
<evidence type="ECO:0000256" key="1">
    <source>
        <dbReference type="ARBA" id="ARBA00004651"/>
    </source>
</evidence>
<evidence type="ECO:0000256" key="9">
    <source>
        <dbReference type="ARBA" id="ARBA00023170"/>
    </source>
</evidence>
<evidence type="ECO:0000256" key="6">
    <source>
        <dbReference type="ARBA" id="ARBA00023040"/>
    </source>
</evidence>
<evidence type="ECO:0000313" key="14">
    <source>
        <dbReference type="EMBL" id="RWS11386.1"/>
    </source>
</evidence>
<dbReference type="InterPro" id="IPR017452">
    <property type="entry name" value="GPCR_Rhodpsn_7TM"/>
</dbReference>
<dbReference type="STRING" id="1965070.A0A443R810"/>
<dbReference type="PROSITE" id="PS00237">
    <property type="entry name" value="G_PROTEIN_RECEP_F1_1"/>
    <property type="match status" value="1"/>
</dbReference>
<evidence type="ECO:0000256" key="11">
    <source>
        <dbReference type="RuleBase" id="RU000688"/>
    </source>
</evidence>
<gene>
    <name evidence="14" type="ORF">B4U79_03063</name>
    <name evidence="15" type="ORF">B4U79_05025</name>
</gene>
<evidence type="ECO:0000256" key="4">
    <source>
        <dbReference type="ARBA" id="ARBA00022692"/>
    </source>
</evidence>
<evidence type="ECO:0000259" key="13">
    <source>
        <dbReference type="PROSITE" id="PS50262"/>
    </source>
</evidence>
<dbReference type="CDD" id="cd14967">
    <property type="entry name" value="7tmA_amine_R-like"/>
    <property type="match status" value="1"/>
</dbReference>
<dbReference type="PRINTS" id="PR00237">
    <property type="entry name" value="GPCRRHODOPSN"/>
</dbReference>
<evidence type="ECO:0000313" key="16">
    <source>
        <dbReference type="Proteomes" id="UP000285301"/>
    </source>
</evidence>
<comment type="similarity">
    <text evidence="2 11">Belongs to the G-protein coupled receptor 1 family.</text>
</comment>
<dbReference type="Pfam" id="PF00001">
    <property type="entry name" value="7tm_1"/>
    <property type="match status" value="1"/>
</dbReference>
<evidence type="ECO:0000313" key="15">
    <source>
        <dbReference type="EMBL" id="RWS11398.1"/>
    </source>
</evidence>
<protein>
    <submittedName>
        <fullName evidence="14">Dopamine receptor 2-like protein</fullName>
    </submittedName>
</protein>
<evidence type="ECO:0000256" key="5">
    <source>
        <dbReference type="ARBA" id="ARBA00022989"/>
    </source>
</evidence>
<keyword evidence="3" id="KW-1003">Cell membrane</keyword>
<keyword evidence="9 11" id="KW-0675">Receptor</keyword>
<dbReference type="GO" id="GO:0043410">
    <property type="term" value="P:positive regulation of MAPK cascade"/>
    <property type="evidence" value="ECO:0007669"/>
    <property type="project" value="TreeGrafter"/>
</dbReference>
<dbReference type="OrthoDB" id="5957871at2759"/>
<keyword evidence="7 12" id="KW-0472">Membrane</keyword>
<dbReference type="PROSITE" id="PS50262">
    <property type="entry name" value="G_PROTEIN_RECEP_F1_2"/>
    <property type="match status" value="1"/>
</dbReference>
<dbReference type="GO" id="GO:0004993">
    <property type="term" value="F:G protein-coupled serotonin receptor activity"/>
    <property type="evidence" value="ECO:0007669"/>
    <property type="project" value="UniProtKB-ARBA"/>
</dbReference>
<keyword evidence="6 11" id="KW-0297">G-protein coupled receptor</keyword>
<dbReference type="GO" id="GO:0005886">
    <property type="term" value="C:plasma membrane"/>
    <property type="evidence" value="ECO:0007669"/>
    <property type="project" value="UniProtKB-SubCell"/>
</dbReference>
<evidence type="ECO:0000256" key="7">
    <source>
        <dbReference type="ARBA" id="ARBA00023136"/>
    </source>
</evidence>
<dbReference type="GO" id="GO:0071880">
    <property type="term" value="P:adenylate cyclase-activating adrenergic receptor signaling pathway"/>
    <property type="evidence" value="ECO:0007669"/>
    <property type="project" value="TreeGrafter"/>
</dbReference>
<dbReference type="EMBL" id="NCKU01001730">
    <property type="protein sequence ID" value="RWS11386.1"/>
    <property type="molecule type" value="Genomic_DNA"/>
</dbReference>
<evidence type="ECO:0000256" key="12">
    <source>
        <dbReference type="SAM" id="Phobius"/>
    </source>
</evidence>
<keyword evidence="5 12" id="KW-1133">Transmembrane helix</keyword>
<accession>A0A443R810</accession>
<reference evidence="14" key="2">
    <citation type="submission" date="2018-11" db="EMBL/GenBank/DDBJ databases">
        <title>Trombidioid mite genomics.</title>
        <authorList>
            <person name="Dong X."/>
        </authorList>
    </citation>
    <scope>NUCLEOTIDE SEQUENCE</scope>
    <source>
        <strain evidence="14">UoL-WK</strain>
    </source>
</reference>
<keyword evidence="8" id="KW-1015">Disulfide bond</keyword>
<feature type="transmembrane region" description="Helical" evidence="12">
    <location>
        <begin position="271"/>
        <end position="289"/>
    </location>
</feature>
<comment type="subcellular location">
    <subcellularLocation>
        <location evidence="1">Cell membrane</location>
        <topology evidence="1">Multi-pass membrane protein</topology>
    </subcellularLocation>
</comment>
<keyword evidence="10 11" id="KW-0807">Transducer</keyword>
<feature type="transmembrane region" description="Helical" evidence="12">
    <location>
        <begin position="148"/>
        <end position="171"/>
    </location>
</feature>
<keyword evidence="4 11" id="KW-0812">Transmembrane</keyword>
<proteinExistence type="inferred from homology"/>
<dbReference type="InterPro" id="IPR000276">
    <property type="entry name" value="GPCR_Rhodpsn"/>
</dbReference>
<keyword evidence="16" id="KW-1185">Reference proteome</keyword>
<dbReference type="Gene3D" id="1.20.1070.10">
    <property type="entry name" value="Rhodopsin 7-helix transmembrane proteins"/>
    <property type="match status" value="1"/>
</dbReference>
<feature type="transmembrane region" description="Helical" evidence="12">
    <location>
        <begin position="34"/>
        <end position="57"/>
    </location>
</feature>
<name>A0A443R810_9ACAR</name>
<feature type="transmembrane region" description="Helical" evidence="12">
    <location>
        <begin position="69"/>
        <end position="102"/>
    </location>
</feature>
<evidence type="ECO:0000256" key="3">
    <source>
        <dbReference type="ARBA" id="ARBA00022475"/>
    </source>
</evidence>
<evidence type="ECO:0000256" key="2">
    <source>
        <dbReference type="ARBA" id="ARBA00010663"/>
    </source>
</evidence>
<dbReference type="PANTHER" id="PTHR24248">
    <property type="entry name" value="ADRENERGIC RECEPTOR-RELATED G-PROTEIN COUPLED RECEPTOR"/>
    <property type="match status" value="1"/>
</dbReference>
<sequence length="353" mass="40105">MIAIDNRNESQVLDNGLNSEFSDLEQVNMIKRPFFSFMFLICVEVVIGNILSVITVLKNKAFGNKSTTNYFIISLAISDLIVGALVMPTGVICFIVDTWIFGQIWCELWQTFDVLSCTASILNLCAISLDRYWAISDPLNYTIKMKKLYVASLIVGIWVLSAFITIPPFIWSRIYDQYHCTSVSCECHSLYVNPSFAIFLTIISFFVPLFLMAIVNYRTYRIAIKQIYAIYSDKKQKPNVPLRHHPISDGKSAAKKRSYSLIQKQFKVTKTLGIVLGVFIICWMPYFIVYSVNAFCHSCVPNKNVVFPIALWLGWLNSGMNPIIYTCLSKKFRKSIASNLVCKSNHGSSSSLR</sequence>
<feature type="transmembrane region" description="Helical" evidence="12">
    <location>
        <begin position="309"/>
        <end position="328"/>
    </location>
</feature>
<dbReference type="SUPFAM" id="SSF81321">
    <property type="entry name" value="Family A G protein-coupled receptor-like"/>
    <property type="match status" value="1"/>
</dbReference>